<accession>A0A9D4XB14</accession>
<reference evidence="3 4" key="1">
    <citation type="journal article" date="2022" name="Nat. Genet.">
        <title>Improved pea reference genome and pan-genome highlight genomic features and evolutionary characteristics.</title>
        <authorList>
            <person name="Yang T."/>
            <person name="Liu R."/>
            <person name="Luo Y."/>
            <person name="Hu S."/>
            <person name="Wang D."/>
            <person name="Wang C."/>
            <person name="Pandey M.K."/>
            <person name="Ge S."/>
            <person name="Xu Q."/>
            <person name="Li N."/>
            <person name="Li G."/>
            <person name="Huang Y."/>
            <person name="Saxena R.K."/>
            <person name="Ji Y."/>
            <person name="Li M."/>
            <person name="Yan X."/>
            <person name="He Y."/>
            <person name="Liu Y."/>
            <person name="Wang X."/>
            <person name="Xiang C."/>
            <person name="Varshney R.K."/>
            <person name="Ding H."/>
            <person name="Gao S."/>
            <person name="Zong X."/>
        </authorList>
    </citation>
    <scope>NUCLEOTIDE SEQUENCE [LARGE SCALE GENOMIC DNA]</scope>
    <source>
        <strain evidence="3 4">cv. Zhongwan 6</strain>
    </source>
</reference>
<dbReference type="Proteomes" id="UP001058974">
    <property type="component" value="Chromosome 4"/>
</dbReference>
<evidence type="ECO:0000256" key="1">
    <source>
        <dbReference type="SAM" id="MobiDB-lite"/>
    </source>
</evidence>
<keyword evidence="4" id="KW-1185">Reference proteome</keyword>
<feature type="compositionally biased region" description="Low complexity" evidence="1">
    <location>
        <begin position="245"/>
        <end position="257"/>
    </location>
</feature>
<dbReference type="InterPro" id="IPR046796">
    <property type="entry name" value="Transposase_32_dom"/>
</dbReference>
<evidence type="ECO:0000259" key="2">
    <source>
        <dbReference type="Pfam" id="PF20167"/>
    </source>
</evidence>
<organism evidence="3 4">
    <name type="scientific">Pisum sativum</name>
    <name type="common">Garden pea</name>
    <name type="synonym">Lathyrus oleraceus</name>
    <dbReference type="NCBI Taxonomy" id="3888"/>
    <lineage>
        <taxon>Eukaryota</taxon>
        <taxon>Viridiplantae</taxon>
        <taxon>Streptophyta</taxon>
        <taxon>Embryophyta</taxon>
        <taxon>Tracheophyta</taxon>
        <taxon>Spermatophyta</taxon>
        <taxon>Magnoliopsida</taxon>
        <taxon>eudicotyledons</taxon>
        <taxon>Gunneridae</taxon>
        <taxon>Pentapetalae</taxon>
        <taxon>rosids</taxon>
        <taxon>fabids</taxon>
        <taxon>Fabales</taxon>
        <taxon>Fabaceae</taxon>
        <taxon>Papilionoideae</taxon>
        <taxon>50 kb inversion clade</taxon>
        <taxon>NPAAA clade</taxon>
        <taxon>Hologalegina</taxon>
        <taxon>IRL clade</taxon>
        <taxon>Fabeae</taxon>
        <taxon>Lathyrus</taxon>
    </lineage>
</organism>
<name>A0A9D4XB14_PEA</name>
<feature type="domain" description="Putative plant transposon protein" evidence="2">
    <location>
        <begin position="29"/>
        <end position="217"/>
    </location>
</feature>
<feature type="region of interest" description="Disordered" evidence="1">
    <location>
        <begin position="245"/>
        <end position="265"/>
    </location>
</feature>
<proteinExistence type="predicted"/>
<dbReference type="EMBL" id="JAMSHJ010000004">
    <property type="protein sequence ID" value="KAI5417868.1"/>
    <property type="molecule type" value="Genomic_DNA"/>
</dbReference>
<feature type="compositionally biased region" description="Acidic residues" evidence="1">
    <location>
        <begin position="335"/>
        <end position="359"/>
    </location>
</feature>
<dbReference type="Gramene" id="Psat04G0248000-T1">
    <property type="protein sequence ID" value="KAI5417868.1"/>
    <property type="gene ID" value="KIW84_042480"/>
</dbReference>
<gene>
    <name evidence="3" type="ORF">KIW84_042480</name>
</gene>
<dbReference type="AlphaFoldDB" id="A0A9D4XB14"/>
<protein>
    <recommendedName>
        <fullName evidence="2">Putative plant transposon protein domain-containing protein</fullName>
    </recommendedName>
</protein>
<feature type="region of interest" description="Disordered" evidence="1">
    <location>
        <begin position="328"/>
        <end position="359"/>
    </location>
</feature>
<sequence>MESRSGAGKKRKGATTSRTVPIQFDQDKFVVNPLEHYDIATVREFYANALPDDDEPFTWVSRVAGRPIPFDRDAINRILGEPLQLGAEERDQYHIDLRLHRDVPAITAALLLPGKSVELNPSGVPMRYRREDVTPMAQLILLLVLTNIQPKSHTSTVPIPVAYLVHSILTNVEIDVARIIANELKSVVESGLKSGARVNCPLAFPCLIMSLCVQARVRLPSRGQVRIPSPIDDRYVAKYCRAKTTGGSAASGSTRASDGPGTSTPRLDPYVQAVCNYSLEWMAASQRAMLDMHDSMQRLQLQGSGAHALMTREQFLLHANWPVDTPVYSEGVGADADDADDDDVDDEATGSEAGSEEES</sequence>
<dbReference type="Pfam" id="PF20167">
    <property type="entry name" value="Transposase_32"/>
    <property type="match status" value="1"/>
</dbReference>
<evidence type="ECO:0000313" key="3">
    <source>
        <dbReference type="EMBL" id="KAI5417868.1"/>
    </source>
</evidence>
<evidence type="ECO:0000313" key="4">
    <source>
        <dbReference type="Proteomes" id="UP001058974"/>
    </source>
</evidence>
<comment type="caution">
    <text evidence="3">The sequence shown here is derived from an EMBL/GenBank/DDBJ whole genome shotgun (WGS) entry which is preliminary data.</text>
</comment>